<protein>
    <submittedName>
        <fullName evidence="2">Uncharacterized protein</fullName>
    </submittedName>
</protein>
<dbReference type="Proteomes" id="UP000615026">
    <property type="component" value="Unassembled WGS sequence"/>
</dbReference>
<keyword evidence="3" id="KW-1185">Reference proteome</keyword>
<accession>A0A929A095</accession>
<gene>
    <name evidence="2" type="ORF">IQ260_28895</name>
</gene>
<evidence type="ECO:0000313" key="2">
    <source>
        <dbReference type="EMBL" id="MBE9070663.1"/>
    </source>
</evidence>
<evidence type="ECO:0000256" key="1">
    <source>
        <dbReference type="SAM" id="MobiDB-lite"/>
    </source>
</evidence>
<evidence type="ECO:0000313" key="3">
    <source>
        <dbReference type="Proteomes" id="UP000615026"/>
    </source>
</evidence>
<proteinExistence type="predicted"/>
<dbReference type="EMBL" id="JADEXP010000492">
    <property type="protein sequence ID" value="MBE9070663.1"/>
    <property type="molecule type" value="Genomic_DNA"/>
</dbReference>
<sequence>MGSEMAKGKPRSNRDHAQKKHRPDISDEVIAKQLEELLTPAIDAQASYYRQLDLRARILTLPLMVAAVLTLLWRDVPSVHELCRMLAREDLLWCRAVKVSQQALAQRFLEFPAELFERVFFEVLPRLKHRWQARQNRPLPTSVRKAHEQFEQIWIADGSTLEKLFRKLGSLQAIETAPLAGKMVTLIDLVTRLPVHIWFCDNPRRSDAKFEDQLRSVTPAKTLLLPAIPNSNGINLYRNKGHKVNEDRNDPVDVSSGYGPYFSEFRCA</sequence>
<reference evidence="2" key="1">
    <citation type="submission" date="2020-10" db="EMBL/GenBank/DDBJ databases">
        <authorList>
            <person name="Castelo-Branco R."/>
            <person name="Eusebio N."/>
            <person name="Adriana R."/>
            <person name="Vieira A."/>
            <person name="Brugerolle De Fraissinette N."/>
            <person name="Rezende De Castro R."/>
            <person name="Schneider M.P."/>
            <person name="Vasconcelos V."/>
            <person name="Leao P.N."/>
        </authorList>
    </citation>
    <scope>NUCLEOTIDE SEQUENCE</scope>
    <source>
        <strain evidence="2">LEGE 11479</strain>
    </source>
</reference>
<comment type="caution">
    <text evidence="2">The sequence shown here is derived from an EMBL/GenBank/DDBJ whole genome shotgun (WGS) entry which is preliminary data.</text>
</comment>
<organism evidence="2 3">
    <name type="scientific">Leptolyngbya cf. ectocarpi LEGE 11479</name>
    <dbReference type="NCBI Taxonomy" id="1828722"/>
    <lineage>
        <taxon>Bacteria</taxon>
        <taxon>Bacillati</taxon>
        <taxon>Cyanobacteriota</taxon>
        <taxon>Cyanophyceae</taxon>
        <taxon>Leptolyngbyales</taxon>
        <taxon>Leptolyngbyaceae</taxon>
        <taxon>Leptolyngbya group</taxon>
        <taxon>Leptolyngbya</taxon>
    </lineage>
</organism>
<name>A0A929A095_LEPEC</name>
<feature type="region of interest" description="Disordered" evidence="1">
    <location>
        <begin position="1"/>
        <end position="24"/>
    </location>
</feature>
<dbReference type="AlphaFoldDB" id="A0A929A095"/>
<feature type="non-terminal residue" evidence="2">
    <location>
        <position position="268"/>
    </location>
</feature>